<feature type="compositionally biased region" description="Basic and acidic residues" evidence="1">
    <location>
        <begin position="135"/>
        <end position="147"/>
    </location>
</feature>
<dbReference type="AlphaFoldDB" id="A0A1I2AGM9"/>
<dbReference type="EMBL" id="FONN01000002">
    <property type="protein sequence ID" value="SFE42867.1"/>
    <property type="molecule type" value="Genomic_DNA"/>
</dbReference>
<feature type="region of interest" description="Disordered" evidence="1">
    <location>
        <begin position="135"/>
        <end position="158"/>
    </location>
</feature>
<proteinExistence type="predicted"/>
<keyword evidence="3" id="KW-1185">Reference proteome</keyword>
<dbReference type="Pfam" id="PF11300">
    <property type="entry name" value="DUF3102"/>
    <property type="match status" value="1"/>
</dbReference>
<sequence length="311" mass="35478">MNIVLSNDLNIITAEINSYKQVAGQSLFEIGKRLKHVKENDLAHGQWESWLNKIDLVPQTARKFVQAYEQFGNRAMSSDLPTGKLFEMLSLPESVERSTFIQEPHTVPSTGESKTVDEMTVRELREVKQALKAAEKENAAAEQRARQSEATQQEAARNHMVQQNKLLAQIKALEQNPSRSEEDESHLRELTEENVRLMNAINTLKQEMLERDAATEKRTYDLRKMKESLSKTRAYVEVDMSTALNHFLAVSDQREAVEAAELFWANLNDTLNRMRQQWSAAMKIELEVLGDGKKQTSHSRQTVIIEHDSGA</sequence>
<organism evidence="2 3">
    <name type="scientific">Paenibacillus algorifonticola</name>
    <dbReference type="NCBI Taxonomy" id="684063"/>
    <lineage>
        <taxon>Bacteria</taxon>
        <taxon>Bacillati</taxon>
        <taxon>Bacillota</taxon>
        <taxon>Bacilli</taxon>
        <taxon>Bacillales</taxon>
        <taxon>Paenibacillaceae</taxon>
        <taxon>Paenibacillus</taxon>
    </lineage>
</organism>
<name>A0A1I2AGM9_9BACL</name>
<evidence type="ECO:0008006" key="4">
    <source>
        <dbReference type="Google" id="ProtNLM"/>
    </source>
</evidence>
<protein>
    <recommendedName>
        <fullName evidence="4">DUF3102 domain-containing protein</fullName>
    </recommendedName>
</protein>
<dbReference type="OrthoDB" id="2200242at2"/>
<gene>
    <name evidence="2" type="ORF">SAMN04487969_102472</name>
</gene>
<dbReference type="RefSeq" id="WP_052736894.1">
    <property type="nucleotide sequence ID" value="NZ_FONN01000002.1"/>
</dbReference>
<evidence type="ECO:0000313" key="2">
    <source>
        <dbReference type="EMBL" id="SFE42867.1"/>
    </source>
</evidence>
<evidence type="ECO:0000313" key="3">
    <source>
        <dbReference type="Proteomes" id="UP000183410"/>
    </source>
</evidence>
<dbReference type="InterPro" id="IPR021451">
    <property type="entry name" value="DUF3102"/>
</dbReference>
<reference evidence="3" key="1">
    <citation type="submission" date="2016-10" db="EMBL/GenBank/DDBJ databases">
        <authorList>
            <person name="Varghese N."/>
            <person name="Submissions S."/>
        </authorList>
    </citation>
    <scope>NUCLEOTIDE SEQUENCE [LARGE SCALE GENOMIC DNA]</scope>
    <source>
        <strain evidence="3">CGMCC 1.10223</strain>
    </source>
</reference>
<accession>A0A1I2AGM9</accession>
<dbReference type="Proteomes" id="UP000183410">
    <property type="component" value="Unassembled WGS sequence"/>
</dbReference>
<evidence type="ECO:0000256" key="1">
    <source>
        <dbReference type="SAM" id="MobiDB-lite"/>
    </source>
</evidence>